<feature type="transmembrane region" description="Helical" evidence="5">
    <location>
        <begin position="475"/>
        <end position="496"/>
    </location>
</feature>
<evidence type="ECO:0000256" key="4">
    <source>
        <dbReference type="RuleBase" id="RU362027"/>
    </source>
</evidence>
<evidence type="ECO:0000256" key="2">
    <source>
        <dbReference type="ARBA" id="ARBA00022679"/>
    </source>
</evidence>
<keyword evidence="5" id="KW-0812">Transmembrane</keyword>
<keyword evidence="6" id="KW-0732">Signal</keyword>
<accession>A0AAD5CCC0</accession>
<keyword evidence="5" id="KW-0472">Membrane</keyword>
<evidence type="ECO:0000256" key="1">
    <source>
        <dbReference type="ARBA" id="ARBA00022676"/>
    </source>
</evidence>
<feature type="transmembrane region" description="Helical" evidence="5">
    <location>
        <begin position="395"/>
        <end position="412"/>
    </location>
</feature>
<comment type="similarity">
    <text evidence="4">Belongs to the glycosyltransferase 8 family.</text>
</comment>
<evidence type="ECO:0000256" key="3">
    <source>
        <dbReference type="ARBA" id="ARBA00023211"/>
    </source>
</evidence>
<dbReference type="InterPro" id="IPR050587">
    <property type="entry name" value="GNT1/Glycosyltrans_8"/>
</dbReference>
<keyword evidence="1" id="KW-0328">Glycosyltransferase</keyword>
<keyword evidence="5" id="KW-1133">Transmembrane helix</keyword>
<dbReference type="Pfam" id="PF01501">
    <property type="entry name" value="Glyco_transf_8"/>
    <property type="match status" value="1"/>
</dbReference>
<dbReference type="AlphaFoldDB" id="A0AAD5CCC0"/>
<dbReference type="EMBL" id="JAMZMK010008793">
    <property type="protein sequence ID" value="KAI7738575.1"/>
    <property type="molecule type" value="Genomic_DNA"/>
</dbReference>
<dbReference type="GO" id="GO:0016757">
    <property type="term" value="F:glycosyltransferase activity"/>
    <property type="evidence" value="ECO:0007669"/>
    <property type="project" value="UniProtKB-KW"/>
</dbReference>
<feature type="transmembrane region" description="Helical" evidence="5">
    <location>
        <begin position="449"/>
        <end position="469"/>
    </location>
</feature>
<gene>
    <name evidence="7" type="ORF">M8C21_032841</name>
</gene>
<dbReference type="SUPFAM" id="SSF53448">
    <property type="entry name" value="Nucleotide-diphospho-sugar transferases"/>
    <property type="match status" value="1"/>
</dbReference>
<dbReference type="InterPro" id="IPR002495">
    <property type="entry name" value="Glyco_trans_8"/>
</dbReference>
<evidence type="ECO:0000256" key="5">
    <source>
        <dbReference type="SAM" id="Phobius"/>
    </source>
</evidence>
<dbReference type="Gene3D" id="3.90.550.10">
    <property type="entry name" value="Spore Coat Polysaccharide Biosynthesis Protein SpsA, Chain A"/>
    <property type="match status" value="1"/>
</dbReference>
<feature type="transmembrane region" description="Helical" evidence="5">
    <location>
        <begin position="355"/>
        <end position="375"/>
    </location>
</feature>
<feature type="transmembrane region" description="Helical" evidence="5">
    <location>
        <begin position="284"/>
        <end position="302"/>
    </location>
</feature>
<evidence type="ECO:0000313" key="8">
    <source>
        <dbReference type="Proteomes" id="UP001206925"/>
    </source>
</evidence>
<keyword evidence="3" id="KW-0464">Manganese</keyword>
<name>A0AAD5CCC0_AMBAR</name>
<reference evidence="7" key="1">
    <citation type="submission" date="2022-06" db="EMBL/GenBank/DDBJ databases">
        <title>Uncovering the hologenomic basis of an extraordinary plant invasion.</title>
        <authorList>
            <person name="Bieker V.C."/>
            <person name="Martin M.D."/>
            <person name="Gilbert T."/>
            <person name="Hodgins K."/>
            <person name="Battlay P."/>
            <person name="Petersen B."/>
            <person name="Wilson J."/>
        </authorList>
    </citation>
    <scope>NUCLEOTIDE SEQUENCE</scope>
    <source>
        <strain evidence="7">AA19_3_7</strain>
        <tissue evidence="7">Leaf</tissue>
    </source>
</reference>
<organism evidence="7 8">
    <name type="scientific">Ambrosia artemisiifolia</name>
    <name type="common">Common ragweed</name>
    <dbReference type="NCBI Taxonomy" id="4212"/>
    <lineage>
        <taxon>Eukaryota</taxon>
        <taxon>Viridiplantae</taxon>
        <taxon>Streptophyta</taxon>
        <taxon>Embryophyta</taxon>
        <taxon>Tracheophyta</taxon>
        <taxon>Spermatophyta</taxon>
        <taxon>Magnoliopsida</taxon>
        <taxon>eudicotyledons</taxon>
        <taxon>Gunneridae</taxon>
        <taxon>Pentapetalae</taxon>
        <taxon>asterids</taxon>
        <taxon>campanulids</taxon>
        <taxon>Asterales</taxon>
        <taxon>Asteraceae</taxon>
        <taxon>Asteroideae</taxon>
        <taxon>Heliantheae alliance</taxon>
        <taxon>Heliantheae</taxon>
        <taxon>Ambrosia</taxon>
    </lineage>
</organism>
<dbReference type="EC" id="2.4.1.-" evidence="4"/>
<comment type="caution">
    <text evidence="7">The sequence shown here is derived from an EMBL/GenBank/DDBJ whole genome shotgun (WGS) entry which is preliminary data.</text>
</comment>
<sequence length="523" mass="58676">MKLSLVLKLGFGCIILLLALNNNNQYVQAAPASGEAYVTLLYGDEFLLGVRVLGKSIRDTKTTRDMVVLVSDGVSTYAKKLLKADGWIVTPISLLQNPNQVRPTRFWGVYTKLKIFNMTDYKKVVYLDADTIVVKNIDDLFKCGKFCANLKHSERLNSGVMVVEPSEELFKDMGFLNTYYAGFESARVFDPNISPEVFKSKPVPEMERLSTLYNADVGLYMLANKWMVDEKELRVIHYTLGPLKPWDWWTSWLLKPVDVWQNIRDQLEETLPGTRGGKNPRDEFLVKFLFLLPVLTLLFCYYRSSLQTRSLCDHARQIYYKFKSGGTLSYAAVSSSTISSSQQFSNGANAKVPGFLGGVSIFFCFSAALVALAIAGSVVPRQVKPWTGLLLMYEWTFTGFFLLFGGYLHLIYKWGKMVANQGGSSRPGSLDYDSEKGHQRQVSCDTATWYYGLGMAFFAIATPSVPHILGITALFARLGLMVAGGLVFASFMTYAAEHLAIRSFVRGLEDRDTSRTRNSCFLC</sequence>
<keyword evidence="2" id="KW-0808">Transferase</keyword>
<feature type="chain" id="PRO_5042210753" description="Hexosyltransferase" evidence="6">
    <location>
        <begin position="30"/>
        <end position="523"/>
    </location>
</feature>
<dbReference type="CDD" id="cd02537">
    <property type="entry name" value="GT8_Glycogenin"/>
    <property type="match status" value="1"/>
</dbReference>
<evidence type="ECO:0000256" key="6">
    <source>
        <dbReference type="SAM" id="SignalP"/>
    </source>
</evidence>
<feature type="signal peptide" evidence="6">
    <location>
        <begin position="1"/>
        <end position="29"/>
    </location>
</feature>
<dbReference type="InterPro" id="IPR029044">
    <property type="entry name" value="Nucleotide-diphossugar_trans"/>
</dbReference>
<protein>
    <recommendedName>
        <fullName evidence="4">Hexosyltransferase</fullName>
        <ecNumber evidence="4">2.4.1.-</ecNumber>
    </recommendedName>
</protein>
<proteinExistence type="inferred from homology"/>
<dbReference type="PANTHER" id="PTHR11183">
    <property type="entry name" value="GLYCOGENIN SUBFAMILY MEMBER"/>
    <property type="match status" value="1"/>
</dbReference>
<keyword evidence="8" id="KW-1185">Reference proteome</keyword>
<evidence type="ECO:0000313" key="7">
    <source>
        <dbReference type="EMBL" id="KAI7738575.1"/>
    </source>
</evidence>
<dbReference type="Proteomes" id="UP001206925">
    <property type="component" value="Unassembled WGS sequence"/>
</dbReference>